<dbReference type="InterPro" id="IPR029063">
    <property type="entry name" value="SAM-dependent_MTases_sf"/>
</dbReference>
<feature type="region of interest" description="Disordered" evidence="3">
    <location>
        <begin position="325"/>
        <end position="351"/>
    </location>
</feature>
<dbReference type="Pfam" id="PF04072">
    <property type="entry name" value="LCM"/>
    <property type="match status" value="1"/>
</dbReference>
<evidence type="ECO:0000256" key="2">
    <source>
        <dbReference type="ARBA" id="ARBA00022679"/>
    </source>
</evidence>
<reference evidence="7" key="3">
    <citation type="journal article" date="2012" name="PLoS Pathog.">
        <title>Comparative genomics of the apicomplexan parasites Toxoplasma gondii and Neospora caninum: Coccidia differing in host range and transmission strategy.</title>
        <authorList>
            <person name="Reid A.J."/>
            <person name="Vermont S.J."/>
            <person name="Cotton J.A."/>
            <person name="Harris D."/>
            <person name="Hill-Cawthorne G.A."/>
            <person name="Konen-Waisman S."/>
            <person name="Latham S.M."/>
            <person name="Mourier T."/>
            <person name="Norton R."/>
            <person name="Quail M.A."/>
            <person name="Sanders M."/>
            <person name="Shanmugam D."/>
            <person name="Sohal A."/>
            <person name="Wasmuth J.D."/>
            <person name="Brunk B."/>
            <person name="Grigg M.E."/>
            <person name="Howard J.C."/>
            <person name="Parkinson J."/>
            <person name="Roos D.S."/>
            <person name="Trees A.J."/>
            <person name="Berriman M."/>
            <person name="Pain A."/>
            <person name="Wastling J.M."/>
        </authorList>
    </citation>
    <scope>NUCLEOTIDE SEQUENCE [LARGE SCALE GENOMIC DNA]</scope>
    <source>
        <strain evidence="7">Liverpool</strain>
    </source>
</reference>
<dbReference type="GO" id="GO:0008168">
    <property type="term" value="F:methyltransferase activity"/>
    <property type="evidence" value="ECO:0007669"/>
    <property type="project" value="UniProtKB-KW"/>
</dbReference>
<keyword evidence="4" id="KW-0472">Membrane</keyword>
<keyword evidence="7" id="KW-1185">Reference proteome</keyword>
<name>F0V9T9_NEOCL</name>
<dbReference type="PANTHER" id="PTHR43619:SF2">
    <property type="entry name" value="S-ADENOSYL-L-METHIONINE-DEPENDENT METHYLTRANSFERASES SUPERFAMILY PROTEIN"/>
    <property type="match status" value="1"/>
</dbReference>
<keyword evidence="4" id="KW-1133">Transmembrane helix</keyword>
<dbReference type="InParanoid" id="F0V9T9"/>
<dbReference type="InterPro" id="IPR007213">
    <property type="entry name" value="Ppm1/Ppm2/Tcmp"/>
</dbReference>
<evidence type="ECO:0000313" key="5">
    <source>
        <dbReference type="EMBL" id="CBZ50251.1"/>
    </source>
</evidence>
<dbReference type="EMBL" id="LN714477">
    <property type="protein sequence ID" value="CEL64852.1"/>
    <property type="molecule type" value="Genomic_DNA"/>
</dbReference>
<dbReference type="PANTHER" id="PTHR43619">
    <property type="entry name" value="S-ADENOSYL-L-METHIONINE-DEPENDENT METHYLTRANSFERASE YKTD-RELATED"/>
    <property type="match status" value="1"/>
</dbReference>
<accession>F0V9T9</accession>
<evidence type="ECO:0000256" key="1">
    <source>
        <dbReference type="ARBA" id="ARBA00022603"/>
    </source>
</evidence>
<evidence type="ECO:0000313" key="6">
    <source>
        <dbReference type="EMBL" id="CEL64852.1"/>
    </source>
</evidence>
<protein>
    <submittedName>
        <fullName evidence="6">Putative S-adenosyl-L-methionine-dependent methyltransferase, related</fullName>
    </submittedName>
</protein>
<evidence type="ECO:0000256" key="3">
    <source>
        <dbReference type="SAM" id="MobiDB-lite"/>
    </source>
</evidence>
<organism evidence="5 7">
    <name type="scientific">Neospora caninum (strain Liverpool)</name>
    <dbReference type="NCBI Taxonomy" id="572307"/>
    <lineage>
        <taxon>Eukaryota</taxon>
        <taxon>Sar</taxon>
        <taxon>Alveolata</taxon>
        <taxon>Apicomplexa</taxon>
        <taxon>Conoidasida</taxon>
        <taxon>Coccidia</taxon>
        <taxon>Eucoccidiorida</taxon>
        <taxon>Eimeriorina</taxon>
        <taxon>Sarcocystidae</taxon>
        <taxon>Neospora</taxon>
    </lineage>
</organism>
<dbReference type="EMBL" id="FR823383">
    <property type="protein sequence ID" value="CBZ50251.1"/>
    <property type="molecule type" value="Genomic_DNA"/>
</dbReference>
<sequence length="432" mass="49091">MKGVSSNSLQHIARRLQGGLALVGMTILLGIVRIAEDVITFFASLLEDKTWNAGHVARMRFLSTFISPISAAGKEEQGRKKNKSREASVCPYLPDHFPLAHDSSERRFLIGLGPVLLVRCVLRFMSFFPSWHAEVVYLCSRLCHELSFVSELSRVFLQLWGYVAIRTAHFESFFKWAVEKKGVRQVLIIGAGFDTRAYRFAELIKHKDVCVIEMDLHHVQQQKCRHLLSSLTGEDLLNGYRTLRFIPCDLQHDRFEEKLRRGIRHDVNTAVILEGVSPYVPIEELSHMLDDIREFFLSGSGEGNKGKAGAEVHLLLDYLIDDVSSDDDEEETGTSEKKSQDERREAGARWGGAQWRRGPLKRMRHLITHAPEKWSFLPADVAKWADASGWKEVCRTNGAAARAGLADHRYSRIFESVSELPMCISLMQLKRD</sequence>
<evidence type="ECO:0000256" key="4">
    <source>
        <dbReference type="SAM" id="Phobius"/>
    </source>
</evidence>
<feature type="transmembrane region" description="Helical" evidence="4">
    <location>
        <begin position="12"/>
        <end position="35"/>
    </location>
</feature>
<keyword evidence="1 6" id="KW-0489">Methyltransferase</keyword>
<reference evidence="6" key="4">
    <citation type="journal article" date="2015" name="PLoS ONE">
        <title>Comprehensive Evaluation of Toxoplasma gondii VEG and Neospora caninum LIV Genomes with Tachyzoite Stage Transcriptome and Proteome Defines Novel Transcript Features.</title>
        <authorList>
            <person name="Ramaprasad A."/>
            <person name="Mourier T."/>
            <person name="Naeem R."/>
            <person name="Malas T.B."/>
            <person name="Moussa E."/>
            <person name="Panigrahi A."/>
            <person name="Vermont S.J."/>
            <person name="Otto T.D."/>
            <person name="Wastling J."/>
            <person name="Pain A."/>
        </authorList>
    </citation>
    <scope>NUCLEOTIDE SEQUENCE</scope>
    <source>
        <strain evidence="6">Liverpool</strain>
    </source>
</reference>
<dbReference type="GO" id="GO:0032259">
    <property type="term" value="P:methylation"/>
    <property type="evidence" value="ECO:0007669"/>
    <property type="project" value="UniProtKB-KW"/>
</dbReference>
<evidence type="ECO:0000313" key="7">
    <source>
        <dbReference type="Proteomes" id="UP000007494"/>
    </source>
</evidence>
<dbReference type="eggNOG" id="ENOG502T74K">
    <property type="taxonomic scope" value="Eukaryota"/>
</dbReference>
<dbReference type="OMA" id="DMATWVE"/>
<dbReference type="VEuPathDB" id="ToxoDB:NCLIV_007250"/>
<dbReference type="Gene3D" id="3.40.50.150">
    <property type="entry name" value="Vaccinia Virus protein VP39"/>
    <property type="match status" value="1"/>
</dbReference>
<dbReference type="Proteomes" id="UP000007494">
    <property type="component" value="Chromosome III"/>
</dbReference>
<dbReference type="SUPFAM" id="SSF53335">
    <property type="entry name" value="S-adenosyl-L-methionine-dependent methyltransferases"/>
    <property type="match status" value="1"/>
</dbReference>
<reference evidence="5" key="2">
    <citation type="submission" date="2011-03" db="EMBL/GenBank/DDBJ databases">
        <title>Comparative genomics and transcriptomics of Neospora caninum and Toxoplasma gondii.</title>
        <authorList>
            <person name="Reid A.J."/>
            <person name="Sohal A."/>
            <person name="Harris D."/>
            <person name="Quail M."/>
            <person name="Sanders M."/>
            <person name="Berriman M."/>
            <person name="Wastling J.M."/>
            <person name="Pain A."/>
        </authorList>
    </citation>
    <scope>NUCLEOTIDE SEQUENCE</scope>
    <source>
        <strain evidence="5">Liverpool</strain>
    </source>
</reference>
<dbReference type="OrthoDB" id="203237at2759"/>
<keyword evidence="4" id="KW-0812">Transmembrane</keyword>
<feature type="compositionally biased region" description="Basic and acidic residues" evidence="3">
    <location>
        <begin position="334"/>
        <end position="347"/>
    </location>
</feature>
<gene>
    <name evidence="6" type="ORF">BN1204_007250</name>
    <name evidence="5" type="ORF">NCLIV_007250</name>
</gene>
<proteinExistence type="predicted"/>
<reference evidence="5" key="1">
    <citation type="submission" date="2011-02" db="EMBL/GenBank/DDBJ databases">
        <authorList>
            <person name="Aslett M."/>
        </authorList>
    </citation>
    <scope>NUCLEOTIDE SEQUENCE</scope>
    <source>
        <strain evidence="5">Liverpool</strain>
    </source>
</reference>
<dbReference type="GeneID" id="13446315"/>
<dbReference type="RefSeq" id="XP_003880285.1">
    <property type="nucleotide sequence ID" value="XM_003880236.1"/>
</dbReference>
<keyword evidence="2 6" id="KW-0808">Transferase</keyword>
<dbReference type="AlphaFoldDB" id="F0V9T9"/>